<dbReference type="PANTHER" id="PTHR30163:SF9">
    <property type="entry name" value="MEMBRANE-BOUND LYTIC MUREIN TRANSGLYCOSYLASE B"/>
    <property type="match status" value="1"/>
</dbReference>
<organism evidence="3 4">
    <name type="scientific">Cocleimonas flava</name>
    <dbReference type="NCBI Taxonomy" id="634765"/>
    <lineage>
        <taxon>Bacteria</taxon>
        <taxon>Pseudomonadati</taxon>
        <taxon>Pseudomonadota</taxon>
        <taxon>Gammaproteobacteria</taxon>
        <taxon>Thiotrichales</taxon>
        <taxon>Thiotrichaceae</taxon>
        <taxon>Cocleimonas</taxon>
    </lineage>
</organism>
<dbReference type="AlphaFoldDB" id="A0A4R1EZ31"/>
<name>A0A4R1EZ31_9GAMM</name>
<dbReference type="EMBL" id="SMFQ01000005">
    <property type="protein sequence ID" value="TCJ83311.1"/>
    <property type="molecule type" value="Genomic_DNA"/>
</dbReference>
<evidence type="ECO:0000313" key="3">
    <source>
        <dbReference type="EMBL" id="TCJ83311.1"/>
    </source>
</evidence>
<dbReference type="Gene3D" id="1.10.530.10">
    <property type="match status" value="1"/>
</dbReference>
<dbReference type="Pfam" id="PF13406">
    <property type="entry name" value="SLT_2"/>
    <property type="match status" value="1"/>
</dbReference>
<dbReference type="InterPro" id="IPR043426">
    <property type="entry name" value="MltB-like"/>
</dbReference>
<reference evidence="3 4" key="1">
    <citation type="submission" date="2019-03" db="EMBL/GenBank/DDBJ databases">
        <title>Genomic Encyclopedia of Type Strains, Phase IV (KMG-IV): sequencing the most valuable type-strain genomes for metagenomic binning, comparative biology and taxonomic classification.</title>
        <authorList>
            <person name="Goeker M."/>
        </authorList>
    </citation>
    <scope>NUCLEOTIDE SEQUENCE [LARGE SCALE GENOMIC DNA]</scope>
    <source>
        <strain evidence="3 4">DSM 24830</strain>
    </source>
</reference>
<dbReference type="OrthoDB" id="9772911at2"/>
<evidence type="ECO:0000259" key="2">
    <source>
        <dbReference type="Pfam" id="PF13406"/>
    </source>
</evidence>
<dbReference type="NCBIfam" id="TIGR02282">
    <property type="entry name" value="MltB"/>
    <property type="match status" value="1"/>
</dbReference>
<dbReference type="Proteomes" id="UP000294887">
    <property type="component" value="Unassembled WGS sequence"/>
</dbReference>
<dbReference type="GO" id="GO:0009253">
    <property type="term" value="P:peptidoglycan catabolic process"/>
    <property type="evidence" value="ECO:0007669"/>
    <property type="project" value="TreeGrafter"/>
</dbReference>
<dbReference type="GO" id="GO:0008933">
    <property type="term" value="F:peptidoglycan lytic transglycosylase activity"/>
    <property type="evidence" value="ECO:0007669"/>
    <property type="project" value="TreeGrafter"/>
</dbReference>
<keyword evidence="4" id="KW-1185">Reference proteome</keyword>
<dbReference type="Gene3D" id="1.10.8.350">
    <property type="entry name" value="Bacterial muramidase"/>
    <property type="match status" value="1"/>
</dbReference>
<dbReference type="InterPro" id="IPR011757">
    <property type="entry name" value="Lytic_transglycosylase_MltB"/>
</dbReference>
<feature type="active site" evidence="1">
    <location>
        <position position="253"/>
    </location>
</feature>
<sequence length="476" mass="53298">MSIVRMLAGVSICIAVVNLTSCSNTKEKTQPAVKAKPVKHHVKTDAKQKQEYAKLLEIWDKQALEKSKIAKKIQLAKNKSNTSYAATAAKKLSNEKVVYEKRRPPSQKQIVRKRAAKKQIASSYRTPSHRAPNKNIQYASLSGDYVSNQQTRRFIDKMVSKHGFDRGYLNYLFTNTESTPFLKRMAASDARGPIKSNKKSRSGRWNRYRGNFLTEKTISKGVQFWRENRVALQQAEQKYGVPQEYILGIIGVETRYGGNVGQNRAIDALSAMGFNNARRGKYFQSELESYLLMTRKEGLDPLKPMASYAGALGLCQFMPSNIKRYAVDHDRNGHINLWTPKDAIGSVANYFKKHGWKTGGTVAVRASSKNSSYKSLRTGFKSSHSLNSLKSRGVSADYLGDISGKASLIKLNTYSGDELWLGGHNFYVITRYNHSSHYAMAVHQLAEAIDARIGGKSVIRQASIDSDLDAYKALLD</sequence>
<dbReference type="RefSeq" id="WP_131907782.1">
    <property type="nucleotide sequence ID" value="NZ_BAAAFU010000007.1"/>
</dbReference>
<feature type="domain" description="Transglycosylase SLT" evidence="2">
    <location>
        <begin position="149"/>
        <end position="447"/>
    </location>
</feature>
<evidence type="ECO:0000256" key="1">
    <source>
        <dbReference type="PIRSR" id="PIRSR611757-1"/>
    </source>
</evidence>
<dbReference type="InterPro" id="IPR031304">
    <property type="entry name" value="SLT_2"/>
</dbReference>
<evidence type="ECO:0000313" key="4">
    <source>
        <dbReference type="Proteomes" id="UP000294887"/>
    </source>
</evidence>
<gene>
    <name evidence="3" type="ORF">EV695_4052</name>
</gene>
<dbReference type="SUPFAM" id="SSF53955">
    <property type="entry name" value="Lysozyme-like"/>
    <property type="match status" value="1"/>
</dbReference>
<dbReference type="CDD" id="cd13399">
    <property type="entry name" value="Slt35-like"/>
    <property type="match status" value="1"/>
</dbReference>
<dbReference type="PANTHER" id="PTHR30163">
    <property type="entry name" value="MEMBRANE-BOUND LYTIC MUREIN TRANSGLYCOSYLASE B"/>
    <property type="match status" value="1"/>
</dbReference>
<accession>A0A4R1EZ31</accession>
<proteinExistence type="predicted"/>
<dbReference type="InterPro" id="IPR023346">
    <property type="entry name" value="Lysozyme-like_dom_sf"/>
</dbReference>
<protein>
    <submittedName>
        <fullName evidence="3">Lytic murein transglycosylase B</fullName>
    </submittedName>
</protein>
<comment type="caution">
    <text evidence="3">The sequence shown here is derived from an EMBL/GenBank/DDBJ whole genome shotgun (WGS) entry which is preliminary data.</text>
</comment>